<feature type="active site" description="O-(5'-phospho-DNA)-serine intermediate" evidence="4">
    <location>
        <position position="24"/>
    </location>
</feature>
<proteinExistence type="predicted"/>
<dbReference type="InterPro" id="IPR036162">
    <property type="entry name" value="Resolvase-like_N_sf"/>
</dbReference>
<dbReference type="PROSITE" id="PS51737">
    <property type="entry name" value="RECOMBINASE_DNA_BIND"/>
    <property type="match status" value="1"/>
</dbReference>
<keyword evidence="1" id="KW-0229">DNA integration</keyword>
<dbReference type="PANTHER" id="PTHR30461:SF23">
    <property type="entry name" value="DNA RECOMBINASE-RELATED"/>
    <property type="match status" value="1"/>
</dbReference>
<dbReference type="Pfam" id="PF07508">
    <property type="entry name" value="Recombinase"/>
    <property type="match status" value="1"/>
</dbReference>
<organism evidence="8 9">
    <name type="scientific">Glycomyces endophyticus</name>
    <dbReference type="NCBI Taxonomy" id="480996"/>
    <lineage>
        <taxon>Bacteria</taxon>
        <taxon>Bacillati</taxon>
        <taxon>Actinomycetota</taxon>
        <taxon>Actinomycetes</taxon>
        <taxon>Glycomycetales</taxon>
        <taxon>Glycomycetaceae</taxon>
        <taxon>Glycomyces</taxon>
    </lineage>
</organism>
<dbReference type="PANTHER" id="PTHR30461">
    <property type="entry name" value="DNA-INVERTASE FROM LAMBDOID PROPHAGE"/>
    <property type="match status" value="1"/>
</dbReference>
<evidence type="ECO:0000313" key="8">
    <source>
        <dbReference type="EMBL" id="GAA1663099.1"/>
    </source>
</evidence>
<dbReference type="PROSITE" id="PS00397">
    <property type="entry name" value="RECOMBINASES_1"/>
    <property type="match status" value="1"/>
</dbReference>
<evidence type="ECO:0000313" key="9">
    <source>
        <dbReference type="Proteomes" id="UP001499851"/>
    </source>
</evidence>
<evidence type="ECO:0000259" key="7">
    <source>
        <dbReference type="PROSITE" id="PS51737"/>
    </source>
</evidence>
<protein>
    <recommendedName>
        <fullName evidence="10">Recombinase family protein</fullName>
    </recommendedName>
</protein>
<evidence type="ECO:0000256" key="5">
    <source>
        <dbReference type="SAM" id="Coils"/>
    </source>
</evidence>
<dbReference type="InterPro" id="IPR050639">
    <property type="entry name" value="SSR_resolvase"/>
</dbReference>
<name>A0ABN2G0F3_9ACTN</name>
<dbReference type="Gene3D" id="3.40.50.1390">
    <property type="entry name" value="Resolvase, N-terminal catalytic domain"/>
    <property type="match status" value="1"/>
</dbReference>
<dbReference type="SUPFAM" id="SSF53041">
    <property type="entry name" value="Resolvase-like"/>
    <property type="match status" value="1"/>
</dbReference>
<comment type="caution">
    <text evidence="8">The sequence shown here is derived from an EMBL/GenBank/DDBJ whole genome shotgun (WGS) entry which is preliminary data.</text>
</comment>
<feature type="domain" description="Resolvase/invertase-type recombinase catalytic" evidence="6">
    <location>
        <begin position="16"/>
        <end position="169"/>
    </location>
</feature>
<evidence type="ECO:0000256" key="4">
    <source>
        <dbReference type="PROSITE-ProRule" id="PRU10137"/>
    </source>
</evidence>
<evidence type="ECO:0000256" key="2">
    <source>
        <dbReference type="ARBA" id="ARBA00023125"/>
    </source>
</evidence>
<evidence type="ECO:0008006" key="10">
    <source>
        <dbReference type="Google" id="ProtNLM"/>
    </source>
</evidence>
<reference evidence="8 9" key="1">
    <citation type="journal article" date="2019" name="Int. J. Syst. Evol. Microbiol.">
        <title>The Global Catalogue of Microorganisms (GCM) 10K type strain sequencing project: providing services to taxonomists for standard genome sequencing and annotation.</title>
        <authorList>
            <consortium name="The Broad Institute Genomics Platform"/>
            <consortium name="The Broad Institute Genome Sequencing Center for Infectious Disease"/>
            <person name="Wu L."/>
            <person name="Ma J."/>
        </authorList>
    </citation>
    <scope>NUCLEOTIDE SEQUENCE [LARGE SCALE GENOMIC DNA]</scope>
    <source>
        <strain evidence="8 9">JCM 16001</strain>
    </source>
</reference>
<feature type="domain" description="Recombinase" evidence="7">
    <location>
        <begin position="176"/>
        <end position="295"/>
    </location>
</feature>
<dbReference type="Proteomes" id="UP001499851">
    <property type="component" value="Unassembled WGS sequence"/>
</dbReference>
<evidence type="ECO:0000256" key="1">
    <source>
        <dbReference type="ARBA" id="ARBA00022908"/>
    </source>
</evidence>
<dbReference type="Gene3D" id="3.90.1750.20">
    <property type="entry name" value="Putative Large Serine Recombinase, Chain B, Domain 2"/>
    <property type="match status" value="1"/>
</dbReference>
<dbReference type="InterPro" id="IPR006118">
    <property type="entry name" value="Recombinase_CS"/>
</dbReference>
<keyword evidence="2" id="KW-0238">DNA-binding</keyword>
<dbReference type="CDD" id="cd00338">
    <property type="entry name" value="Ser_Recombinase"/>
    <property type="match status" value="1"/>
</dbReference>
<keyword evidence="3" id="KW-0233">DNA recombination</keyword>
<gene>
    <name evidence="8" type="ORF">GCM10009830_05570</name>
</gene>
<dbReference type="EMBL" id="BAAAQF010000002">
    <property type="protein sequence ID" value="GAA1663099.1"/>
    <property type="molecule type" value="Genomic_DNA"/>
</dbReference>
<dbReference type="PROSITE" id="PS51736">
    <property type="entry name" value="RECOMBINASES_3"/>
    <property type="match status" value="1"/>
</dbReference>
<feature type="coiled-coil region" evidence="5">
    <location>
        <begin position="392"/>
        <end position="444"/>
    </location>
</feature>
<sequence>MTGHGRKTGRQGAAGRAVVYLRVSSKGQVDTDYDPEGNSIPAQRKACLALAERMGLEVADEYVEPGKSGRSIDGRPAFRKMMGRVRNEGDVAYIVVYMRSRLFRDTADAAFTKKELRGLGMTILSVKDPTDDSPTGDLMAHMVDGFNEYQSRVSGQDIAYKMEAKAARGGTPGRAPLGYLNVREMVEGREVRTVVPDPVRGPLVRMLFERYATGQFSFKGLRELAVSAGLRTRPTKTYPAGTELSIHKIGQILRDRYYLGYVSFNGAEYPGRHEPLINADQFERVQEVLVRQRGAGTRERKWDHYLKGLVWCARCGRRLIIERGKSKTGRLYFYFLCMGRNEGDGCKLPRFPVAEVESAVAAHYATIALSPNEAAFTREGLERVGRADAETTSALKRNLKRERKRLAALEDQVLDLIGDPDWPTEKLTAKIQGIKAQRDAVEAQLAEADRPRLDEAVATVAPFIDLLARPRALYESFSEDERKVLNTICFTRLYLDADADRRASVLRGGVSESIAPLIAFRDRERRNGTCPEAGAVLPMGQGSSANPMVELRGFEPLTFSMPWKRATNCAKAP</sequence>
<keyword evidence="9" id="KW-1185">Reference proteome</keyword>
<evidence type="ECO:0000256" key="3">
    <source>
        <dbReference type="ARBA" id="ARBA00023172"/>
    </source>
</evidence>
<dbReference type="SMART" id="SM00857">
    <property type="entry name" value="Resolvase"/>
    <property type="match status" value="1"/>
</dbReference>
<keyword evidence="5" id="KW-0175">Coiled coil</keyword>
<dbReference type="InterPro" id="IPR006119">
    <property type="entry name" value="Resolv_N"/>
</dbReference>
<dbReference type="Pfam" id="PF00239">
    <property type="entry name" value="Resolvase"/>
    <property type="match status" value="1"/>
</dbReference>
<dbReference type="Pfam" id="PF13408">
    <property type="entry name" value="Zn_ribbon_recom"/>
    <property type="match status" value="1"/>
</dbReference>
<dbReference type="InterPro" id="IPR038109">
    <property type="entry name" value="DNA_bind_recomb_sf"/>
</dbReference>
<accession>A0ABN2G0F3</accession>
<dbReference type="InterPro" id="IPR025827">
    <property type="entry name" value="Zn_ribbon_recom_dom"/>
</dbReference>
<dbReference type="InterPro" id="IPR011109">
    <property type="entry name" value="DNA_bind_recombinase_dom"/>
</dbReference>
<evidence type="ECO:0000259" key="6">
    <source>
        <dbReference type="PROSITE" id="PS51736"/>
    </source>
</evidence>